<organism evidence="2 3">
    <name type="scientific">Triticum turgidum subsp. durum</name>
    <name type="common">Durum wheat</name>
    <name type="synonym">Triticum durum</name>
    <dbReference type="NCBI Taxonomy" id="4567"/>
    <lineage>
        <taxon>Eukaryota</taxon>
        <taxon>Viridiplantae</taxon>
        <taxon>Streptophyta</taxon>
        <taxon>Embryophyta</taxon>
        <taxon>Tracheophyta</taxon>
        <taxon>Spermatophyta</taxon>
        <taxon>Magnoliopsida</taxon>
        <taxon>Liliopsida</taxon>
        <taxon>Poales</taxon>
        <taxon>Poaceae</taxon>
        <taxon>BOP clade</taxon>
        <taxon>Pooideae</taxon>
        <taxon>Triticodae</taxon>
        <taxon>Triticeae</taxon>
        <taxon>Triticinae</taxon>
        <taxon>Triticum</taxon>
    </lineage>
</organism>
<evidence type="ECO:0000313" key="2">
    <source>
        <dbReference type="EMBL" id="VAH68657.1"/>
    </source>
</evidence>
<dbReference type="Pfam" id="PF08268">
    <property type="entry name" value="FBA_3"/>
    <property type="match status" value="1"/>
</dbReference>
<evidence type="ECO:0000313" key="3">
    <source>
        <dbReference type="Proteomes" id="UP000324705"/>
    </source>
</evidence>
<dbReference type="InterPro" id="IPR036047">
    <property type="entry name" value="F-box-like_dom_sf"/>
</dbReference>
<dbReference type="InterPro" id="IPR050796">
    <property type="entry name" value="SCF_F-box_component"/>
</dbReference>
<dbReference type="OMA" id="ISFDHRA"/>
<dbReference type="InterPro" id="IPR017451">
    <property type="entry name" value="F-box-assoc_interact_dom"/>
</dbReference>
<dbReference type="AlphaFoldDB" id="A0A9R0RYB8"/>
<dbReference type="SMART" id="SM00256">
    <property type="entry name" value="FBOX"/>
    <property type="match status" value="1"/>
</dbReference>
<dbReference type="EMBL" id="LT934115">
    <property type="protein sequence ID" value="VAH68657.1"/>
    <property type="molecule type" value="Genomic_DNA"/>
</dbReference>
<protein>
    <recommendedName>
        <fullName evidence="1">F-box domain-containing protein</fullName>
    </recommendedName>
</protein>
<proteinExistence type="predicted"/>
<dbReference type="InterPro" id="IPR013187">
    <property type="entry name" value="F-box-assoc_dom_typ3"/>
</dbReference>
<accession>A0A9R0RYB8</accession>
<reference evidence="2 3" key="1">
    <citation type="submission" date="2017-09" db="EMBL/GenBank/DDBJ databases">
        <authorList>
            <consortium name="International Durum Wheat Genome Sequencing Consortium (IDWGSC)"/>
            <person name="Milanesi L."/>
        </authorList>
    </citation>
    <scope>NUCLEOTIDE SEQUENCE [LARGE SCALE GENOMIC DNA]</scope>
    <source>
        <strain evidence="3">cv. Svevo</strain>
    </source>
</reference>
<gene>
    <name evidence="2" type="ORF">TRITD_3Av1G259260</name>
</gene>
<feature type="domain" description="F-box" evidence="1">
    <location>
        <begin position="16"/>
        <end position="57"/>
    </location>
</feature>
<dbReference type="PANTHER" id="PTHR31672:SF2">
    <property type="entry name" value="F-BOX DOMAIN-CONTAINING PROTEIN"/>
    <property type="match status" value="1"/>
</dbReference>
<dbReference type="NCBIfam" id="TIGR01640">
    <property type="entry name" value="F_box_assoc_1"/>
    <property type="match status" value="1"/>
</dbReference>
<dbReference type="SUPFAM" id="SSF81383">
    <property type="entry name" value="F-box domain"/>
    <property type="match status" value="1"/>
</dbReference>
<evidence type="ECO:0000259" key="1">
    <source>
        <dbReference type="SMART" id="SM00256"/>
    </source>
</evidence>
<keyword evidence="3" id="KW-1185">Reference proteome</keyword>
<dbReference type="Gramene" id="TRITD3Av1G259260.1">
    <property type="protein sequence ID" value="TRITD3Av1G259260.1"/>
    <property type="gene ID" value="TRITD3Av1G259260"/>
</dbReference>
<dbReference type="Pfam" id="PF12937">
    <property type="entry name" value="F-box-like"/>
    <property type="match status" value="1"/>
</dbReference>
<name>A0A9R0RYB8_TRITD</name>
<dbReference type="Gene3D" id="1.20.1280.50">
    <property type="match status" value="1"/>
</dbReference>
<sequence>MAAVATAGATRPSRGLPDEIAIWEILVHLPPNALLRCRAVCRAWRRATTTRDFLLAHHARQPILLMRHGDQLSLDIISFDHRAAADQLRTVARFGGMSYSLVACCDGLFVLAVNRAHFGISMNMKHFAIYNPATRQYASLSTLSGFRLLGMYHHPATGEYRLLMHHCQWSEPGRQVGSYVFSLGPGQPLRHIGKCLDANELSNISVLFRGCLHWYRMKCRGKSCMIIVLDTIAESFRQMCPPNVSGCVDLFDMDGMLSMSNLNYSVNIIEVWVLQDYESEVWTFMYQIELPFTEIRAQCGYRQSADIWSAVVVPEEGELLVMVRFNEWLIQVDMDGKLVATFHCRGVVPIQFLLKQTLVPHTFFPTLEGYVVNHFPLI</sequence>
<dbReference type="InterPro" id="IPR001810">
    <property type="entry name" value="F-box_dom"/>
</dbReference>
<dbReference type="Proteomes" id="UP000324705">
    <property type="component" value="Chromosome 3A"/>
</dbReference>
<dbReference type="PANTHER" id="PTHR31672">
    <property type="entry name" value="BNACNNG10540D PROTEIN"/>
    <property type="match status" value="1"/>
</dbReference>